<organism evidence="1 2">
    <name type="scientific">Marine Group III euryarchaeote CG-Epi4</name>
    <dbReference type="NCBI Taxonomy" id="1888998"/>
    <lineage>
        <taxon>Archaea</taxon>
        <taxon>Methanobacteriati</taxon>
        <taxon>Thermoplasmatota</taxon>
        <taxon>Thermoplasmata</taxon>
        <taxon>Candidatus Thermoprofundales</taxon>
    </lineage>
</organism>
<dbReference type="InterPro" id="IPR013783">
    <property type="entry name" value="Ig-like_fold"/>
</dbReference>
<name>A0A1J5TK18_9ARCH</name>
<evidence type="ECO:0000313" key="2">
    <source>
        <dbReference type="Proteomes" id="UP000183375"/>
    </source>
</evidence>
<dbReference type="AlphaFoldDB" id="A0A1J5TK18"/>
<evidence type="ECO:0000313" key="1">
    <source>
        <dbReference type="EMBL" id="OIR21303.1"/>
    </source>
</evidence>
<dbReference type="Gene3D" id="2.60.40.10">
    <property type="entry name" value="Immunoglobulins"/>
    <property type="match status" value="2"/>
</dbReference>
<proteinExistence type="predicted"/>
<accession>A0A1J5TK18</accession>
<dbReference type="PANTHER" id="PTHR39198:SF1">
    <property type="entry name" value="ALPHA-GALACTOSIDASE NEW3 DOMAIN-CONTAINING PROTEIN"/>
    <property type="match status" value="1"/>
</dbReference>
<protein>
    <submittedName>
        <fullName evidence="1">Uncharacterized protein</fullName>
    </submittedName>
</protein>
<gene>
    <name evidence="1" type="ORF">BEU01_02920</name>
</gene>
<comment type="caution">
    <text evidence="1">The sequence shown here is derived from an EMBL/GenBank/DDBJ whole genome shotgun (WGS) entry which is preliminary data.</text>
</comment>
<dbReference type="Proteomes" id="UP000183375">
    <property type="component" value="Unassembled WGS sequence"/>
</dbReference>
<dbReference type="EMBL" id="MIYX01000010">
    <property type="protein sequence ID" value="OIR21303.1"/>
    <property type="molecule type" value="Genomic_DNA"/>
</dbReference>
<sequence length="654" mass="68691">MLASTLVFTPASAASSLNIEVDGDHNEYSFASVNGTASFALTITNDGDVDFNQVGLEASFDDSSWEVGNVTFTTSGSTSDGAIDLGSLVSGALVQVSVDVVVGYGAIVDMSKFVYMSLKVTADSNEFLAPDTVIVVSNWKAYQSDFPTSPATNTYEIGDNYTYQILVENIAVEALPDGTTQAVDISDIITVSFGGLGGWTISSDDSNWDMLQGGTLTGLSASQVYTWDIKVTLSSKVKAGNAVLDFQAFSTDPDEQFGFAYYQPFGMLSIPVSAAEMYGIKLDGAGIRDVDLSAGASVAEWTVRVNNLGNTNDDFTITWDVQGVPSGWNLNVDSSAPMVTDSIDWNRFYEFNVVLSVPSDSSAGSTATFSMNASSNGDNTQTATQEFTATVNQHYGVLLSVDSDSKESKPGQNVDFIFNLTNTGNGQDIYSLSVAGPAVWNPILSQNSTSVSAVSVSQITLTVTIPSDRDAGASSGDIIVTVISSDGLSTANSTVSVTTSQVYDIGLGYVSGSNGTATVTQETQILLKLNVTNNGNGIDTLNMSMTNAPSWASLGADTVQIGRGQTQAITITLSPDAAALSGRDYTFQVVVTSADGSEYISPDFSVKIEVKETTGGGEVEVEEIESEEDSSLPGFGLIASLLALTTLVVLRRRA</sequence>
<reference evidence="1 2" key="1">
    <citation type="submission" date="2016-08" db="EMBL/GenBank/DDBJ databases">
        <title>New Insights into Marine Group III Euryarchaeota, from dark to light.</title>
        <authorList>
            <person name="Haro-Moreno J.M."/>
            <person name="Rodriguez-Valera F."/>
            <person name="Lopez-Garcia P."/>
            <person name="Moreira D."/>
            <person name="Martin-Cuadrado A.B."/>
        </authorList>
    </citation>
    <scope>NUCLEOTIDE SEQUENCE [LARGE SCALE GENOMIC DNA]</scope>
    <source>
        <strain evidence="1">CG-Epi4</strain>
    </source>
</reference>
<dbReference type="PANTHER" id="PTHR39198">
    <property type="entry name" value="HYPOTHETICAL MEMBRANE PROTEIN, CONSERVED"/>
    <property type="match status" value="1"/>
</dbReference>